<gene>
    <name evidence="10 13" type="primary">ispE</name>
    <name evidence="13" type="ORF">GCM10023337_12350</name>
</gene>
<protein>
    <recommendedName>
        <fullName evidence="3 10">4-diphosphocytidyl-2-C-methyl-D-erythritol kinase</fullName>
        <shortName evidence="10">CMK</shortName>
        <ecNumber evidence="2 10">2.7.1.148</ecNumber>
    </recommendedName>
    <alternativeName>
        <fullName evidence="9 10">4-(cytidine-5'-diphospho)-2-C-methyl-D-erythritol kinase</fullName>
    </alternativeName>
</protein>
<dbReference type="Proteomes" id="UP001500227">
    <property type="component" value="Unassembled WGS sequence"/>
</dbReference>
<dbReference type="PANTHER" id="PTHR43527:SF2">
    <property type="entry name" value="4-DIPHOSPHOCYTIDYL-2-C-METHYL-D-ERYTHRITOL KINASE, CHLOROPLASTIC"/>
    <property type="match status" value="1"/>
</dbReference>
<comment type="pathway">
    <text evidence="10">Isoprenoid biosynthesis; isopentenyl diphosphate biosynthesis via DXP pathway; isopentenyl diphosphate from 1-deoxy-D-xylulose 5-phosphate: step 3/6.</text>
</comment>
<evidence type="ECO:0000256" key="2">
    <source>
        <dbReference type="ARBA" id="ARBA00012052"/>
    </source>
</evidence>
<comment type="function">
    <text evidence="10">Catalyzes the phosphorylation of the position 2 hydroxy group of 4-diphosphocytidyl-2C-methyl-D-erythritol.</text>
</comment>
<dbReference type="InterPro" id="IPR020568">
    <property type="entry name" value="Ribosomal_Su5_D2-typ_SF"/>
</dbReference>
<dbReference type="InterPro" id="IPR013750">
    <property type="entry name" value="GHMP_kinase_C_dom"/>
</dbReference>
<dbReference type="Gene3D" id="3.30.70.890">
    <property type="entry name" value="GHMP kinase, C-terminal domain"/>
    <property type="match status" value="1"/>
</dbReference>
<feature type="domain" description="GHMP kinase N-terminal" evidence="11">
    <location>
        <begin position="71"/>
        <end position="148"/>
    </location>
</feature>
<dbReference type="PIRSF" id="PIRSF010376">
    <property type="entry name" value="IspE"/>
    <property type="match status" value="1"/>
</dbReference>
<evidence type="ECO:0000256" key="7">
    <source>
        <dbReference type="ARBA" id="ARBA00022840"/>
    </source>
</evidence>
<feature type="domain" description="GHMP kinase C-terminal" evidence="12">
    <location>
        <begin position="227"/>
        <end position="270"/>
    </location>
</feature>
<evidence type="ECO:0000256" key="4">
    <source>
        <dbReference type="ARBA" id="ARBA00022679"/>
    </source>
</evidence>
<dbReference type="HAMAP" id="MF_00061">
    <property type="entry name" value="IspE"/>
    <property type="match status" value="1"/>
</dbReference>
<organism evidence="13 14">
    <name type="scientific">Paenalcaligenes hermetiae</name>
    <dbReference type="NCBI Taxonomy" id="1157987"/>
    <lineage>
        <taxon>Bacteria</taxon>
        <taxon>Pseudomonadati</taxon>
        <taxon>Pseudomonadota</taxon>
        <taxon>Betaproteobacteria</taxon>
        <taxon>Burkholderiales</taxon>
        <taxon>Alcaligenaceae</taxon>
        <taxon>Paenalcaligenes</taxon>
    </lineage>
</organism>
<dbReference type="InterPro" id="IPR014721">
    <property type="entry name" value="Ribsml_uS5_D2-typ_fold_subgr"/>
</dbReference>
<feature type="active site" evidence="10">
    <location>
        <position position="140"/>
    </location>
</feature>
<feature type="binding site" evidence="10">
    <location>
        <begin position="98"/>
        <end position="108"/>
    </location>
    <ligand>
        <name>ATP</name>
        <dbReference type="ChEBI" id="CHEBI:30616"/>
    </ligand>
</feature>
<keyword evidence="8 10" id="KW-0414">Isoprene biosynthesis</keyword>
<evidence type="ECO:0000256" key="8">
    <source>
        <dbReference type="ARBA" id="ARBA00023229"/>
    </source>
</evidence>
<dbReference type="SUPFAM" id="SSF54211">
    <property type="entry name" value="Ribosomal protein S5 domain 2-like"/>
    <property type="match status" value="1"/>
</dbReference>
<dbReference type="Gene3D" id="3.30.230.10">
    <property type="match status" value="1"/>
</dbReference>
<keyword evidence="6 10" id="KW-0418">Kinase</keyword>
<keyword evidence="5 10" id="KW-0547">Nucleotide-binding</keyword>
<dbReference type="Pfam" id="PF00288">
    <property type="entry name" value="GHMP_kinases_N"/>
    <property type="match status" value="1"/>
</dbReference>
<evidence type="ECO:0000256" key="1">
    <source>
        <dbReference type="ARBA" id="ARBA00009684"/>
    </source>
</evidence>
<dbReference type="SUPFAM" id="SSF55060">
    <property type="entry name" value="GHMP Kinase, C-terminal domain"/>
    <property type="match status" value="1"/>
</dbReference>
<evidence type="ECO:0000256" key="6">
    <source>
        <dbReference type="ARBA" id="ARBA00022777"/>
    </source>
</evidence>
<comment type="catalytic activity">
    <reaction evidence="10">
        <text>4-CDP-2-C-methyl-D-erythritol + ATP = 4-CDP-2-C-methyl-D-erythritol 2-phosphate + ADP + H(+)</text>
        <dbReference type="Rhea" id="RHEA:18437"/>
        <dbReference type="ChEBI" id="CHEBI:15378"/>
        <dbReference type="ChEBI" id="CHEBI:30616"/>
        <dbReference type="ChEBI" id="CHEBI:57823"/>
        <dbReference type="ChEBI" id="CHEBI:57919"/>
        <dbReference type="ChEBI" id="CHEBI:456216"/>
        <dbReference type="EC" id="2.7.1.148"/>
    </reaction>
</comment>
<dbReference type="InterPro" id="IPR006204">
    <property type="entry name" value="GHMP_kinase_N_dom"/>
</dbReference>
<feature type="active site" evidence="10">
    <location>
        <position position="14"/>
    </location>
</feature>
<proteinExistence type="inferred from homology"/>
<dbReference type="InterPro" id="IPR004424">
    <property type="entry name" value="IspE"/>
</dbReference>
<evidence type="ECO:0000313" key="14">
    <source>
        <dbReference type="Proteomes" id="UP001500227"/>
    </source>
</evidence>
<dbReference type="Pfam" id="PF08544">
    <property type="entry name" value="GHMP_kinases_C"/>
    <property type="match status" value="1"/>
</dbReference>
<dbReference type="PANTHER" id="PTHR43527">
    <property type="entry name" value="4-DIPHOSPHOCYTIDYL-2-C-METHYL-D-ERYTHRITOL KINASE, CHLOROPLASTIC"/>
    <property type="match status" value="1"/>
</dbReference>
<dbReference type="GO" id="GO:0016301">
    <property type="term" value="F:kinase activity"/>
    <property type="evidence" value="ECO:0007669"/>
    <property type="project" value="UniProtKB-KW"/>
</dbReference>
<dbReference type="InterPro" id="IPR036554">
    <property type="entry name" value="GHMP_kinase_C_sf"/>
</dbReference>
<evidence type="ECO:0000256" key="3">
    <source>
        <dbReference type="ARBA" id="ARBA00017473"/>
    </source>
</evidence>
<dbReference type="EC" id="2.7.1.148" evidence="2 10"/>
<evidence type="ECO:0000259" key="12">
    <source>
        <dbReference type="Pfam" id="PF08544"/>
    </source>
</evidence>
<evidence type="ECO:0000259" key="11">
    <source>
        <dbReference type="Pfam" id="PF00288"/>
    </source>
</evidence>
<evidence type="ECO:0000256" key="10">
    <source>
        <dbReference type="HAMAP-Rule" id="MF_00061"/>
    </source>
</evidence>
<reference evidence="14" key="1">
    <citation type="journal article" date="2019" name="Int. J. Syst. Evol. Microbiol.">
        <title>The Global Catalogue of Microorganisms (GCM) 10K type strain sequencing project: providing services to taxonomists for standard genome sequencing and annotation.</title>
        <authorList>
            <consortium name="The Broad Institute Genomics Platform"/>
            <consortium name="The Broad Institute Genome Sequencing Center for Infectious Disease"/>
            <person name="Wu L."/>
            <person name="Ma J."/>
        </authorList>
    </citation>
    <scope>NUCLEOTIDE SEQUENCE [LARGE SCALE GENOMIC DNA]</scope>
    <source>
        <strain evidence="14">JCM 18423</strain>
    </source>
</reference>
<comment type="caution">
    <text evidence="13">The sequence shown here is derived from an EMBL/GenBank/DDBJ whole genome shotgun (WGS) entry which is preliminary data.</text>
</comment>
<comment type="similarity">
    <text evidence="1 10">Belongs to the GHMP kinase family. IspE subfamily.</text>
</comment>
<keyword evidence="7 10" id="KW-0067">ATP-binding</keyword>
<evidence type="ECO:0000256" key="9">
    <source>
        <dbReference type="ARBA" id="ARBA00032554"/>
    </source>
</evidence>
<dbReference type="EMBL" id="BAABKD010000009">
    <property type="protein sequence ID" value="GAA5089444.1"/>
    <property type="molecule type" value="Genomic_DNA"/>
</dbReference>
<keyword evidence="4 10" id="KW-0808">Transferase</keyword>
<evidence type="ECO:0000313" key="13">
    <source>
        <dbReference type="EMBL" id="GAA5089444.1"/>
    </source>
</evidence>
<accession>A0ABP9M5Z7</accession>
<evidence type="ECO:0000256" key="5">
    <source>
        <dbReference type="ARBA" id="ARBA00022741"/>
    </source>
</evidence>
<dbReference type="NCBIfam" id="NF011202">
    <property type="entry name" value="PRK14608.1"/>
    <property type="match status" value="1"/>
</dbReference>
<sequence>MAVLSLERVPAPAKLNLFLHIVGRRSDGYHLLQSVFTFVDLCDYLDFQRRDDGVITRAGQSLAGLTEDDDLIIQAARLLQRATGTHFGATIACDKRIPAGAGLGGGSSNAATTLIALNRLWQTGLSRTQLMQLGVQLGADVPVFIFGQSAFAQGIGEQLQAITLPNLSYLLIKPDVFVSTPAIFQDQGLTRDSKPVIITDFTDSLISIDPQKNHSVLFFGENVLETVACKQAPKIKILLQGLRKNDLHARMTGSGSCVFVGFKDKEQATRQNSYLSGIILHGQPTMQMPSDRWVVNGLNTHPLYTWLKEFGD</sequence>
<keyword evidence="14" id="KW-1185">Reference proteome</keyword>
<name>A0ABP9M5Z7_9BURK</name>
<dbReference type="NCBIfam" id="TIGR00154">
    <property type="entry name" value="ispE"/>
    <property type="match status" value="1"/>
</dbReference>